<proteinExistence type="predicted"/>
<comment type="caution">
    <text evidence="1">The sequence shown here is derived from an EMBL/GenBank/DDBJ whole genome shotgun (WGS) entry which is preliminary data.</text>
</comment>
<dbReference type="InterPro" id="IPR024997">
    <property type="entry name" value="DUF3892"/>
</dbReference>
<evidence type="ECO:0000313" key="1">
    <source>
        <dbReference type="EMBL" id="TQL47157.1"/>
    </source>
</evidence>
<evidence type="ECO:0000313" key="2">
    <source>
        <dbReference type="Proteomes" id="UP000317998"/>
    </source>
</evidence>
<dbReference type="OrthoDB" id="5146175at2"/>
<reference evidence="1 2" key="1">
    <citation type="submission" date="2019-06" db="EMBL/GenBank/DDBJ databases">
        <title>Sequencing the genomes of 1000 actinobacteria strains.</title>
        <authorList>
            <person name="Klenk H.-P."/>
        </authorList>
    </citation>
    <scope>NUCLEOTIDE SEQUENCE [LARGE SCALE GENOMIC DNA]</scope>
    <source>
        <strain evidence="1 2">DSM 26477</strain>
    </source>
</reference>
<dbReference type="RefSeq" id="WP_141879442.1">
    <property type="nucleotide sequence ID" value="NZ_VFOM01000001.1"/>
</dbReference>
<protein>
    <submittedName>
        <fullName evidence="1">Uncharacterized protein DUF3892</fullName>
    </submittedName>
</protein>
<dbReference type="Proteomes" id="UP000317998">
    <property type="component" value="Unassembled WGS sequence"/>
</dbReference>
<organism evidence="1 2">
    <name type="scientific">Homoserinimonas aerilata</name>
    <dbReference type="NCBI Taxonomy" id="1162970"/>
    <lineage>
        <taxon>Bacteria</taxon>
        <taxon>Bacillati</taxon>
        <taxon>Actinomycetota</taxon>
        <taxon>Actinomycetes</taxon>
        <taxon>Micrococcales</taxon>
        <taxon>Microbacteriaceae</taxon>
        <taxon>Homoserinimonas</taxon>
    </lineage>
</organism>
<keyword evidence="2" id="KW-1185">Reference proteome</keyword>
<sequence>MLYIRQVRVEAPGTLNQHITDVKYSATTGGPLTTVSRAAVVSVIDGGGIVFTHNDHNRAQARVVTRVGTNGRKHITTIADSGKSNNLLELPRF</sequence>
<name>A0A542YGF8_9MICO</name>
<dbReference type="AlphaFoldDB" id="A0A542YGF8"/>
<dbReference type="Pfam" id="PF13031">
    <property type="entry name" value="DUF3892"/>
    <property type="match status" value="1"/>
</dbReference>
<gene>
    <name evidence="1" type="ORF">FB562_0205</name>
</gene>
<accession>A0A542YGF8</accession>
<dbReference type="EMBL" id="VFOM01000001">
    <property type="protein sequence ID" value="TQL47157.1"/>
    <property type="molecule type" value="Genomic_DNA"/>
</dbReference>